<name>A0AAU9D3F7_9BACT</name>
<geneLocation type="plasmid" evidence="3 4">
    <name>pFA3</name>
</geneLocation>
<feature type="domain" description="YhcG PDDEXK nuclease" evidence="1">
    <location>
        <begin position="185"/>
        <end position="338"/>
    </location>
</feature>
<dbReference type="RefSeq" id="WP_338395457.1">
    <property type="nucleotide sequence ID" value="NZ_AP025317.1"/>
</dbReference>
<organism evidence="3 4">
    <name type="scientific">Fulvitalea axinellae</name>
    <dbReference type="NCBI Taxonomy" id="1182444"/>
    <lineage>
        <taxon>Bacteria</taxon>
        <taxon>Pseudomonadati</taxon>
        <taxon>Bacteroidota</taxon>
        <taxon>Cytophagia</taxon>
        <taxon>Cytophagales</taxon>
        <taxon>Persicobacteraceae</taxon>
        <taxon>Fulvitalea</taxon>
    </lineage>
</organism>
<dbReference type="Proteomes" id="UP001348817">
    <property type="component" value="Plasmid pFA3"/>
</dbReference>
<evidence type="ECO:0000259" key="1">
    <source>
        <dbReference type="Pfam" id="PF06250"/>
    </source>
</evidence>
<gene>
    <name evidence="3" type="ORF">FUAX_45290</name>
</gene>
<dbReference type="InterPro" id="IPR053148">
    <property type="entry name" value="PD-DEXK-like_domain"/>
</dbReference>
<dbReference type="InterPro" id="IPR009362">
    <property type="entry name" value="YhcG_C"/>
</dbReference>
<dbReference type="InterPro" id="IPR011856">
    <property type="entry name" value="tRNA_endonuc-like_dom_sf"/>
</dbReference>
<dbReference type="Pfam" id="PF06250">
    <property type="entry name" value="YhcG_C"/>
    <property type="match status" value="1"/>
</dbReference>
<protein>
    <recommendedName>
        <fullName evidence="5">DUF1016 domain-containing protein</fullName>
    </recommendedName>
</protein>
<proteinExistence type="predicted"/>
<dbReference type="KEGG" id="fax:FUAX_45290"/>
<dbReference type="InterPro" id="IPR041527">
    <property type="entry name" value="YhcG_N"/>
</dbReference>
<dbReference type="Gene3D" id="3.40.1350.10">
    <property type="match status" value="1"/>
</dbReference>
<evidence type="ECO:0008006" key="5">
    <source>
        <dbReference type="Google" id="ProtNLM"/>
    </source>
</evidence>
<dbReference type="PANTHER" id="PTHR30547:SF0">
    <property type="entry name" value="BLR8175 PROTEIN"/>
    <property type="match status" value="1"/>
</dbReference>
<accession>A0AAU9D3F7</accession>
<sequence length="349" mass="40244">MSEVREDTTRHWFADIQLKIEQARQRTALKVNQDLLGLYFEIGSSILDVQNRLGWGGQVIDQLATHIKDNFPGISGFSVRNLKYMRAFAVAYPDFPFVQAPLAPDTKEFVQVSLAQIPWYHHISLLSKVKDLDERIFYLVETAKNGWSRDTMLLQVKTDLYGRRGQSVTNFENTLPAPQSDLARQTIKDPYVFDFLSLSETFKEKDIEDQLVNHISKFLLELGKGFAFMGKQYRLNIADQDYYLDLLFYHVTLKCYVVIELKNTKFIPEYAGKLNFYLSAVDDLLKTESDNPSIGILLCRDKNNLEVEFSLRGMSQPIGVSEFNLTEQLPEELKSSLPTVEEIERELEK</sequence>
<keyword evidence="3" id="KW-0614">Plasmid</keyword>
<reference evidence="3 4" key="1">
    <citation type="submission" date="2021-12" db="EMBL/GenBank/DDBJ databases">
        <title>Genome sequencing of bacteria with rrn-lacking chromosome and rrn-plasmid.</title>
        <authorList>
            <person name="Anda M."/>
            <person name="Iwasaki W."/>
        </authorList>
    </citation>
    <scope>NUCLEOTIDE SEQUENCE [LARGE SCALE GENOMIC DNA]</scope>
    <source>
        <strain evidence="3 4">DSM 100852</strain>
        <plasmid evidence="3 4">pFA3</plasmid>
    </source>
</reference>
<dbReference type="EMBL" id="AP025317">
    <property type="protein sequence ID" value="BDD12097.1"/>
    <property type="molecule type" value="Genomic_DNA"/>
</dbReference>
<evidence type="ECO:0000313" key="4">
    <source>
        <dbReference type="Proteomes" id="UP001348817"/>
    </source>
</evidence>
<dbReference type="AlphaFoldDB" id="A0AAU9D3F7"/>
<evidence type="ECO:0000313" key="3">
    <source>
        <dbReference type="EMBL" id="BDD12097.1"/>
    </source>
</evidence>
<dbReference type="PANTHER" id="PTHR30547">
    <property type="entry name" value="UNCHARACTERIZED PROTEIN YHCG-RELATED"/>
    <property type="match status" value="1"/>
</dbReference>
<keyword evidence="4" id="KW-1185">Reference proteome</keyword>
<dbReference type="Pfam" id="PF17761">
    <property type="entry name" value="DUF1016_N"/>
    <property type="match status" value="1"/>
</dbReference>
<feature type="domain" description="YhcG N-terminal" evidence="2">
    <location>
        <begin position="16"/>
        <end position="163"/>
    </location>
</feature>
<evidence type="ECO:0000259" key="2">
    <source>
        <dbReference type="Pfam" id="PF17761"/>
    </source>
</evidence>
<dbReference type="GO" id="GO:0003676">
    <property type="term" value="F:nucleic acid binding"/>
    <property type="evidence" value="ECO:0007669"/>
    <property type="project" value="InterPro"/>
</dbReference>